<accession>A0ABR0RCU5</accession>
<dbReference type="Proteomes" id="UP001334248">
    <property type="component" value="Unassembled WGS sequence"/>
</dbReference>
<dbReference type="RefSeq" id="XP_064726093.1">
    <property type="nucleotide sequence ID" value="XM_064877985.1"/>
</dbReference>
<feature type="compositionally biased region" description="Polar residues" evidence="1">
    <location>
        <begin position="15"/>
        <end position="32"/>
    </location>
</feature>
<reference evidence="2 3" key="1">
    <citation type="journal article" date="2023" name="Res Sq">
        <title>Genomic and morphological characterization of Knufia obscura isolated from the Mars 2020 spacecraft assembly facility.</title>
        <authorList>
            <person name="Chander A.M."/>
            <person name="Teixeira M.M."/>
            <person name="Singh N.K."/>
            <person name="Williams M.P."/>
            <person name="Parker C.W."/>
            <person name="Leo P."/>
            <person name="Stajich J.E."/>
            <person name="Torok T."/>
            <person name="Tighe S."/>
            <person name="Mason C.E."/>
            <person name="Venkateswaran K."/>
        </authorList>
    </citation>
    <scope>NUCLEOTIDE SEQUENCE [LARGE SCALE GENOMIC DNA]</scope>
    <source>
        <strain evidence="2 3">CCFEE 5817</strain>
    </source>
</reference>
<organism evidence="2 3">
    <name type="scientific">Knufia obscura</name>
    <dbReference type="NCBI Taxonomy" id="1635080"/>
    <lineage>
        <taxon>Eukaryota</taxon>
        <taxon>Fungi</taxon>
        <taxon>Dikarya</taxon>
        <taxon>Ascomycota</taxon>
        <taxon>Pezizomycotina</taxon>
        <taxon>Eurotiomycetes</taxon>
        <taxon>Chaetothyriomycetidae</taxon>
        <taxon>Chaetothyriales</taxon>
        <taxon>Trichomeriaceae</taxon>
        <taxon>Knufia</taxon>
    </lineage>
</organism>
<keyword evidence="3" id="KW-1185">Reference proteome</keyword>
<feature type="compositionally biased region" description="Low complexity" evidence="1">
    <location>
        <begin position="37"/>
        <end position="47"/>
    </location>
</feature>
<dbReference type="EMBL" id="JAVHJV010000014">
    <property type="protein sequence ID" value="KAK5938003.1"/>
    <property type="molecule type" value="Genomic_DNA"/>
</dbReference>
<evidence type="ECO:0000313" key="3">
    <source>
        <dbReference type="Proteomes" id="UP001334248"/>
    </source>
</evidence>
<name>A0ABR0RCU5_9EURO</name>
<evidence type="ECO:0000256" key="1">
    <source>
        <dbReference type="SAM" id="MobiDB-lite"/>
    </source>
</evidence>
<protein>
    <recommendedName>
        <fullName evidence="4">CUE domain-containing protein</fullName>
    </recommendedName>
</protein>
<evidence type="ECO:0008006" key="4">
    <source>
        <dbReference type="Google" id="ProtNLM"/>
    </source>
</evidence>
<feature type="region of interest" description="Disordered" evidence="1">
    <location>
        <begin position="1"/>
        <end position="126"/>
    </location>
</feature>
<comment type="caution">
    <text evidence="2">The sequence shown here is derived from an EMBL/GenBank/DDBJ whole genome shotgun (WGS) entry which is preliminary data.</text>
</comment>
<sequence length="182" mass="20462">MADQNPWATEESERTPSNQNQQYQSGGFSQQRFYGEQQTQQSPYQAPQGPPPQQQQSFGGSGQEYYNPPANNQQPDYNAWSDATGNPPLPSRHPARTAEVVPNQGPHRTNTDDVFEQQEDRGEQVEHMQAYEATATQSQGDRDRAQLEKEFPDVDGSLIAALYSDTQDLSATREMLQELGRQ</sequence>
<proteinExistence type="predicted"/>
<gene>
    <name evidence="2" type="ORF">PMZ80_009592</name>
</gene>
<feature type="compositionally biased region" description="Polar residues" evidence="1">
    <location>
        <begin position="69"/>
        <end position="84"/>
    </location>
</feature>
<evidence type="ECO:0000313" key="2">
    <source>
        <dbReference type="EMBL" id="KAK5938003.1"/>
    </source>
</evidence>
<dbReference type="GeneID" id="90003041"/>